<feature type="region of interest" description="Disordered" evidence="1">
    <location>
        <begin position="1"/>
        <end position="27"/>
    </location>
</feature>
<organism evidence="2 3">
    <name type="scientific">Sphingobium indicum BiD32</name>
    <dbReference type="NCBI Taxonomy" id="1301087"/>
    <lineage>
        <taxon>Bacteria</taxon>
        <taxon>Pseudomonadati</taxon>
        <taxon>Pseudomonadota</taxon>
        <taxon>Alphaproteobacteria</taxon>
        <taxon>Sphingomonadales</taxon>
        <taxon>Sphingomonadaceae</taxon>
        <taxon>Sphingobium</taxon>
    </lineage>
</organism>
<dbReference type="AlphaFoldDB" id="N1MW52"/>
<proteinExistence type="predicted"/>
<evidence type="ECO:0000256" key="1">
    <source>
        <dbReference type="SAM" id="MobiDB-lite"/>
    </source>
</evidence>
<reference evidence="2 3" key="1">
    <citation type="submission" date="2013-03" db="EMBL/GenBank/DDBJ databases">
        <authorList>
            <person name="Le V."/>
        </authorList>
    </citation>
    <scope>NUCLEOTIDE SEQUENCE [LARGE SCALE GENOMIC DNA]</scope>
    <source>
        <strain evidence="2 3">BiD32</strain>
    </source>
</reference>
<comment type="caution">
    <text evidence="2">The sequence shown here is derived from an EMBL/GenBank/DDBJ whole genome shotgun (WGS) entry which is preliminary data.</text>
</comment>
<dbReference type="Proteomes" id="UP000013201">
    <property type="component" value="Unassembled WGS sequence"/>
</dbReference>
<sequence>MACHYDVPMGGHGARQRSPHMDGRKLRGVKGAVKPGKRAFTAFGCPCIINAT</sequence>
<dbReference type="EMBL" id="CAVK010000231">
    <property type="protein sequence ID" value="CCW19792.1"/>
    <property type="molecule type" value="Genomic_DNA"/>
</dbReference>
<gene>
    <name evidence="2" type="ORF">EBBID32_41620</name>
</gene>
<evidence type="ECO:0000313" key="3">
    <source>
        <dbReference type="Proteomes" id="UP000013201"/>
    </source>
</evidence>
<protein>
    <submittedName>
        <fullName evidence="2">Uncharacterized protein</fullName>
    </submittedName>
</protein>
<accession>N1MW52</accession>
<reference evidence="3" key="2">
    <citation type="submission" date="2013-04" db="EMBL/GenBank/DDBJ databases">
        <title>Bisphenol A degrading Sphingobium sp. strain BiD32.</title>
        <authorList>
            <person name="Nielsen J.L."/>
            <person name="Zhou N.A."/>
            <person name="Kjeldal H."/>
        </authorList>
    </citation>
    <scope>NUCLEOTIDE SEQUENCE [LARGE SCALE GENOMIC DNA]</scope>
    <source>
        <strain evidence="3">BiD32</strain>
    </source>
</reference>
<evidence type="ECO:0000313" key="2">
    <source>
        <dbReference type="EMBL" id="CCW19792.1"/>
    </source>
</evidence>
<name>N1MW52_9SPHN</name>
<keyword evidence="3" id="KW-1185">Reference proteome</keyword>